<feature type="region of interest" description="Disordered" evidence="2">
    <location>
        <begin position="80"/>
        <end position="141"/>
    </location>
</feature>
<feature type="region of interest" description="Disordered" evidence="2">
    <location>
        <begin position="165"/>
        <end position="185"/>
    </location>
</feature>
<reference evidence="3" key="1">
    <citation type="submission" date="2019-11" db="EMBL/GenBank/DDBJ databases">
        <title>Bipolaris sorokiniana Genome sequencing.</title>
        <authorList>
            <person name="Wang H."/>
        </authorList>
    </citation>
    <scope>NUCLEOTIDE SEQUENCE</scope>
</reference>
<evidence type="ECO:0000313" key="3">
    <source>
        <dbReference type="EMBL" id="KAF5854587.1"/>
    </source>
</evidence>
<feature type="compositionally biased region" description="Polar residues" evidence="2">
    <location>
        <begin position="88"/>
        <end position="97"/>
    </location>
</feature>
<sequence length="511" mass="56517">MTASNETTDSSVDAYDGIAASAATENTSMVGSPAMNTLQIWRAPLPLKPFKKSKNDIDGSDKADLGDVDARVLASQFTSPKSLAEVETTATNSSAEQCSEKAFDGTENTGHGKNKEQSHRVKGTAVTSATAESESPRTVPQPSLDLEYEIREEVAITKKEVIFHQTQSRATHEPAGTSKSGYSVPPHMRPDVPSSFARCAETLSSRILPSNNVPRFRDNLRYNNTHHSSHSDNIPSEQMVRLNAQLLKAKQELEQERTKNANLHRTIQDAQHEHLEAAFSTMLTTLLHEQTEALALQSRAAAHQRSLDIREKKISQQEVFLAAGQKHLMTKLDQTGNSTLSAAHYIHLHEKMQLDKKSHIAALESRMAIERQTLTLRAAAQAKREQQYKTLLRQSLEAEFAASHVSSAESEVLAEIRFQRGFDAGKEEGRKEADREEKKRAYLEGYRTCFQAQAALSSLRKGASTEVQELLDPTAEGNLFSMGTRVGMMEVEVAMKTGEKKHEEADLIALL</sequence>
<evidence type="ECO:0000313" key="4">
    <source>
        <dbReference type="Proteomes" id="UP000624244"/>
    </source>
</evidence>
<evidence type="ECO:0000256" key="1">
    <source>
        <dbReference type="SAM" id="Coils"/>
    </source>
</evidence>
<proteinExistence type="predicted"/>
<evidence type="ECO:0000256" key="2">
    <source>
        <dbReference type="SAM" id="MobiDB-lite"/>
    </source>
</evidence>
<accession>A0A8H5ZRY5</accession>
<feature type="coiled-coil region" evidence="1">
    <location>
        <begin position="236"/>
        <end position="273"/>
    </location>
</feature>
<dbReference type="EMBL" id="WNKQ01000001">
    <property type="protein sequence ID" value="KAF5854587.1"/>
    <property type="molecule type" value="Genomic_DNA"/>
</dbReference>
<dbReference type="AlphaFoldDB" id="A0A8H5ZRY5"/>
<protein>
    <submittedName>
        <fullName evidence="3">Uncharacterized protein</fullName>
    </submittedName>
</protein>
<gene>
    <name evidence="3" type="ORF">GGP41_007403</name>
</gene>
<feature type="compositionally biased region" description="Polar residues" evidence="2">
    <location>
        <begin position="125"/>
        <end position="141"/>
    </location>
</feature>
<name>A0A8H5ZRY5_COCSA</name>
<dbReference type="Proteomes" id="UP000624244">
    <property type="component" value="Unassembled WGS sequence"/>
</dbReference>
<keyword evidence="1" id="KW-0175">Coiled coil</keyword>
<comment type="caution">
    <text evidence="3">The sequence shown here is derived from an EMBL/GenBank/DDBJ whole genome shotgun (WGS) entry which is preliminary data.</text>
</comment>
<organism evidence="3 4">
    <name type="scientific">Cochliobolus sativus</name>
    <name type="common">Common root rot and spot blotch fungus</name>
    <name type="synonym">Bipolaris sorokiniana</name>
    <dbReference type="NCBI Taxonomy" id="45130"/>
    <lineage>
        <taxon>Eukaryota</taxon>
        <taxon>Fungi</taxon>
        <taxon>Dikarya</taxon>
        <taxon>Ascomycota</taxon>
        <taxon>Pezizomycotina</taxon>
        <taxon>Dothideomycetes</taxon>
        <taxon>Pleosporomycetidae</taxon>
        <taxon>Pleosporales</taxon>
        <taxon>Pleosporineae</taxon>
        <taxon>Pleosporaceae</taxon>
        <taxon>Bipolaris</taxon>
    </lineage>
</organism>